<protein>
    <submittedName>
        <fullName evidence="2">Uncharacterized protein</fullName>
    </submittedName>
</protein>
<gene>
    <name evidence="2" type="ORF">SEMRO_835_G208850.1</name>
</gene>
<feature type="compositionally biased region" description="Low complexity" evidence="1">
    <location>
        <begin position="176"/>
        <end position="186"/>
    </location>
</feature>
<feature type="region of interest" description="Disordered" evidence="1">
    <location>
        <begin position="736"/>
        <end position="950"/>
    </location>
</feature>
<sequence length="1294" mass="138518">MMLVVGRAAESSEDRERLESANMLSDDDEDNNNNNYLKHHLPAHRDGGDDTDTGGMSSSDTDRQEATSNKRKGGDKRLKAKSPSRLSPDTASSSNRKTRQTTSKVRPRGGVPSRTRSLADGVEEAASSGHRRSRRKRNSLVLPSSGTDATTSALGDDDDYTVATEMPSTTGKSRSSRANRTGSSSSGHKRVNSASTGRRRRSGARDVIDDNSHLSGSETPPAPPDGTGNVRRKRSVTSSSEARHRSRSHSRSRSRSARKAITGDRLLGSDDHDHPDDNSHLSSMESLPPPPDSSVGGGGSSRKKRTATHNTRPRSKSRSRSARRTTRAAEEEHVRSQSRSRSARRTTRAVETADEGKKAADVAPPKSKQANNKDTTTTFTPKESTLDSAKKEDDSDSSSSDDDGPQLSLRSSVKVASALVKFRKVLAMSKEASASADKYREDREKEAQDIGIDNLGNVATTTTTTTTSIAHKENVKNGGIAAGESDKPGLSGSSHHKKTDRGSGHPRPDGGRDAGRQMRVARSAGRARSTNHQTTSSGSGGKETRKGSHQDDRESSNRKSRSVESSTRIRRMKDSSEKMKDNSARMKDSSGRMRDSSGRMSDTSGKMKDSSHSTGTTKGRTRLKDSSDSKSRRKVPAASTTTPALESMDADTFLKEALNNVGKRLSRPSLTSMKKDVPPKADDEKVATTATITTTAATTTAKPAVKDSDRMKSSAKVSTAVLKFQQALALSKSATKAAKTQQDTQNKLLGEVHKDKTKPDDFVKRASLLKATEAKSAPTGSSNSNAVAVSPVSTVDVVDPTADGANESPKVPSDLDGDSDIDSEIEIDDVDEDDDPVSDVETDSEDEDDNNKTPTPVVAPMIPLVSVTDDTSDDSDVDEHSDVELDSDDDLDSDDEFATGDTARATTNVGSDNGSESGKDDAMDSDDDIDSDNDAKSPKPETNLPVSQEAVVTPLQSSVVAATISALEKESEADEASDAAGSEDRRMEEISHRLHLVRSMSCNNADSLNGFQEKSLSDLQSITGRSAGPNLGIPGLSPGSKASLGTEEDSQGISYLPMAMKKPKSDPFADLKGDSSHDTEDSGSDMEIVSTSDSEANRPSRKSLTRKHSTRRRSASRSRSNADSVDSGRKSRGDEKSRSRTRSTSRARRAPSRSRSSTMARPSDAEGGGSHRERRSKPQISSSSADKTRPTDRTKTKEKASGRSSSASRSRTLAGLSTLTTTPSNSKPSSGEGSSREEGRKGSSRRRMPSRAKSHDVDLRKPSRSGTSRSGDREVRERRSRKPAGIEASHSAED</sequence>
<organism evidence="2 3">
    <name type="scientific">Seminavis robusta</name>
    <dbReference type="NCBI Taxonomy" id="568900"/>
    <lineage>
        <taxon>Eukaryota</taxon>
        <taxon>Sar</taxon>
        <taxon>Stramenopiles</taxon>
        <taxon>Ochrophyta</taxon>
        <taxon>Bacillariophyta</taxon>
        <taxon>Bacillariophyceae</taxon>
        <taxon>Bacillariophycidae</taxon>
        <taxon>Naviculales</taxon>
        <taxon>Naviculaceae</taxon>
        <taxon>Seminavis</taxon>
    </lineage>
</organism>
<reference evidence="2" key="1">
    <citation type="submission" date="2020-06" db="EMBL/GenBank/DDBJ databases">
        <authorList>
            <consortium name="Plant Systems Biology data submission"/>
        </authorList>
    </citation>
    <scope>NUCLEOTIDE SEQUENCE</scope>
    <source>
        <strain evidence="2">D6</strain>
    </source>
</reference>
<feature type="compositionally biased region" description="Acidic residues" evidence="1">
    <location>
        <begin position="815"/>
        <end position="849"/>
    </location>
</feature>
<feature type="region of interest" description="Disordered" evidence="1">
    <location>
        <begin position="428"/>
        <end position="451"/>
    </location>
</feature>
<feature type="compositionally biased region" description="Basic and acidic residues" evidence="1">
    <location>
        <begin position="10"/>
        <end position="19"/>
    </location>
</feature>
<dbReference type="EMBL" id="CAICTM010000834">
    <property type="protein sequence ID" value="CAB9517156.1"/>
    <property type="molecule type" value="Genomic_DNA"/>
</dbReference>
<feature type="compositionally biased region" description="Basic and acidic residues" evidence="1">
    <location>
        <begin position="750"/>
        <end position="764"/>
    </location>
</feature>
<feature type="compositionally biased region" description="Basic and acidic residues" evidence="1">
    <location>
        <begin position="384"/>
        <end position="393"/>
    </location>
</feature>
<feature type="compositionally biased region" description="Low complexity" evidence="1">
    <location>
        <begin position="1202"/>
        <end position="1233"/>
    </location>
</feature>
<name>A0A9N8EDB0_9STRA</name>
<feature type="compositionally biased region" description="Low complexity" evidence="1">
    <location>
        <begin position="1153"/>
        <end position="1162"/>
    </location>
</feature>
<feature type="region of interest" description="Disordered" evidence="1">
    <location>
        <begin position="463"/>
        <end position="646"/>
    </location>
</feature>
<feature type="compositionally biased region" description="Basic and acidic residues" evidence="1">
    <location>
        <begin position="1063"/>
        <end position="1080"/>
    </location>
</feature>
<feature type="compositionally biased region" description="Basic and acidic residues" evidence="1">
    <location>
        <begin position="500"/>
        <end position="516"/>
    </location>
</feature>
<keyword evidence="3" id="KW-1185">Reference proteome</keyword>
<feature type="compositionally biased region" description="Basic and acidic residues" evidence="1">
    <location>
        <begin position="1186"/>
        <end position="1201"/>
    </location>
</feature>
<feature type="compositionally biased region" description="Basic residues" evidence="1">
    <location>
        <begin position="301"/>
        <end position="326"/>
    </location>
</feature>
<feature type="compositionally biased region" description="Basic residues" evidence="1">
    <location>
        <begin position="1242"/>
        <end position="1252"/>
    </location>
</feature>
<feature type="compositionally biased region" description="Basic residues" evidence="1">
    <location>
        <begin position="1139"/>
        <end position="1152"/>
    </location>
</feature>
<feature type="compositionally biased region" description="Polar residues" evidence="1">
    <location>
        <begin position="368"/>
        <end position="383"/>
    </location>
</feature>
<feature type="compositionally biased region" description="Polar residues" evidence="1">
    <location>
        <begin position="84"/>
        <end position="104"/>
    </location>
</feature>
<feature type="region of interest" description="Disordered" evidence="1">
    <location>
        <begin position="1"/>
        <end position="411"/>
    </location>
</feature>
<feature type="compositionally biased region" description="Basic and acidic residues" evidence="1">
    <location>
        <begin position="203"/>
        <end position="212"/>
    </location>
</feature>
<evidence type="ECO:0000256" key="1">
    <source>
        <dbReference type="SAM" id="MobiDB-lite"/>
    </source>
</evidence>
<feature type="region of interest" description="Disordered" evidence="1">
    <location>
        <begin position="664"/>
        <end position="685"/>
    </location>
</feature>
<dbReference type="Proteomes" id="UP001153069">
    <property type="component" value="Unassembled WGS sequence"/>
</dbReference>
<feature type="region of interest" description="Disordered" evidence="1">
    <location>
        <begin position="966"/>
        <end position="987"/>
    </location>
</feature>
<feature type="compositionally biased region" description="Acidic residues" evidence="1">
    <location>
        <begin position="884"/>
        <end position="898"/>
    </location>
</feature>
<comment type="caution">
    <text evidence="2">The sequence shown here is derived from an EMBL/GenBank/DDBJ whole genome shotgun (WGS) entry which is preliminary data.</text>
</comment>
<proteinExistence type="predicted"/>
<feature type="compositionally biased region" description="Basic residues" evidence="1">
    <location>
        <begin position="1099"/>
        <end position="1116"/>
    </location>
</feature>
<feature type="compositionally biased region" description="Acidic residues" evidence="1">
    <location>
        <begin position="923"/>
        <end position="932"/>
    </location>
</feature>
<feature type="compositionally biased region" description="Polar residues" evidence="1">
    <location>
        <begin position="904"/>
        <end position="916"/>
    </location>
</feature>
<feature type="region of interest" description="Disordered" evidence="1">
    <location>
        <begin position="1019"/>
        <end position="1294"/>
    </location>
</feature>
<feature type="compositionally biased region" description="Basic and acidic residues" evidence="1">
    <location>
        <begin position="542"/>
        <end position="557"/>
    </location>
</feature>
<feature type="compositionally biased region" description="Acidic residues" evidence="1">
    <location>
        <begin position="394"/>
        <end position="404"/>
    </location>
</feature>
<feature type="compositionally biased region" description="Basic residues" evidence="1">
    <location>
        <begin position="336"/>
        <end position="347"/>
    </location>
</feature>
<feature type="compositionally biased region" description="Basic residues" evidence="1">
    <location>
        <begin position="69"/>
        <end position="82"/>
    </location>
</feature>
<feature type="compositionally biased region" description="Basic and acidic residues" evidence="1">
    <location>
        <begin position="673"/>
        <end position="685"/>
    </location>
</feature>
<feature type="compositionally biased region" description="Basic and acidic residues" evidence="1">
    <location>
        <begin position="437"/>
        <end position="448"/>
    </location>
</feature>
<feature type="compositionally biased region" description="Basic and acidic residues" evidence="1">
    <location>
        <begin position="1126"/>
        <end position="1138"/>
    </location>
</feature>
<feature type="compositionally biased region" description="Basic residues" evidence="1">
    <location>
        <begin position="187"/>
        <end position="202"/>
    </location>
</feature>
<feature type="compositionally biased region" description="Basic and acidic residues" evidence="1">
    <location>
        <begin position="572"/>
        <end position="597"/>
    </location>
</feature>
<feature type="compositionally biased region" description="Basic residues" evidence="1">
    <location>
        <begin position="244"/>
        <end position="258"/>
    </location>
</feature>
<evidence type="ECO:0000313" key="3">
    <source>
        <dbReference type="Proteomes" id="UP001153069"/>
    </source>
</evidence>
<feature type="compositionally biased region" description="Polar residues" evidence="1">
    <location>
        <begin position="528"/>
        <end position="537"/>
    </location>
</feature>
<evidence type="ECO:0000313" key="2">
    <source>
        <dbReference type="EMBL" id="CAB9517156.1"/>
    </source>
</evidence>
<accession>A0A9N8EDB0</accession>
<feature type="compositionally biased region" description="Basic and acidic residues" evidence="1">
    <location>
        <begin position="267"/>
        <end position="279"/>
    </location>
</feature>
<feature type="compositionally biased region" description="Polar residues" evidence="1">
    <location>
        <begin position="141"/>
        <end position="153"/>
    </location>
</feature>
<feature type="compositionally biased region" description="Low complexity" evidence="1">
    <location>
        <begin position="781"/>
        <end position="803"/>
    </location>
</feature>
<feature type="compositionally biased region" description="Basic residues" evidence="1">
    <location>
        <begin position="129"/>
        <end position="138"/>
    </location>
</feature>